<sequence length="139" mass="14870">MTEEEVEAVAEELAKVGGSSWYPGRTTGPLVRAVGDRYRDRARVAIAALDRLRASQKGTEATDHSAAPAVDAASQTNDRLQIGSIVVYRPAGERRAVPCRVEKIAEGRVYLVHCAQPDVGWVSTDGLVSLDAVEHASGE</sequence>
<reference evidence="2 3" key="1">
    <citation type="submission" date="2019-07" db="EMBL/GenBank/DDBJ databases">
        <title>Whole genome shotgun sequence of Microvirga aerophila NBRC 106136.</title>
        <authorList>
            <person name="Hosoyama A."/>
            <person name="Uohara A."/>
            <person name="Ohji S."/>
            <person name="Ichikawa N."/>
        </authorList>
    </citation>
    <scope>NUCLEOTIDE SEQUENCE [LARGE SCALE GENOMIC DNA]</scope>
    <source>
        <strain evidence="2 3">NBRC 106136</strain>
    </source>
</reference>
<comment type="caution">
    <text evidence="2">The sequence shown here is derived from an EMBL/GenBank/DDBJ whole genome shotgun (WGS) entry which is preliminary data.</text>
</comment>
<protein>
    <submittedName>
        <fullName evidence="2">Uncharacterized protein</fullName>
    </submittedName>
</protein>
<feature type="region of interest" description="Disordered" evidence="1">
    <location>
        <begin position="55"/>
        <end position="74"/>
    </location>
</feature>
<gene>
    <name evidence="2" type="ORF">MAE02_22040</name>
</gene>
<dbReference type="EMBL" id="BJYU01000024">
    <property type="protein sequence ID" value="GEO14508.1"/>
    <property type="molecule type" value="Genomic_DNA"/>
</dbReference>
<proteinExistence type="predicted"/>
<keyword evidence="3" id="KW-1185">Reference proteome</keyword>
<dbReference type="OrthoDB" id="1701818at2"/>
<dbReference type="AlphaFoldDB" id="A0A512BRC9"/>
<accession>A0A512BRC9</accession>
<evidence type="ECO:0000256" key="1">
    <source>
        <dbReference type="SAM" id="MobiDB-lite"/>
    </source>
</evidence>
<dbReference type="RefSeq" id="WP_114186243.1">
    <property type="nucleotide sequence ID" value="NZ_BJYU01000024.1"/>
</dbReference>
<name>A0A512BRC9_9HYPH</name>
<evidence type="ECO:0000313" key="2">
    <source>
        <dbReference type="EMBL" id="GEO14508.1"/>
    </source>
</evidence>
<organism evidence="2 3">
    <name type="scientific">Microvirga aerophila</name>
    <dbReference type="NCBI Taxonomy" id="670291"/>
    <lineage>
        <taxon>Bacteria</taxon>
        <taxon>Pseudomonadati</taxon>
        <taxon>Pseudomonadota</taxon>
        <taxon>Alphaproteobacteria</taxon>
        <taxon>Hyphomicrobiales</taxon>
        <taxon>Methylobacteriaceae</taxon>
        <taxon>Microvirga</taxon>
    </lineage>
</organism>
<evidence type="ECO:0000313" key="3">
    <source>
        <dbReference type="Proteomes" id="UP000321085"/>
    </source>
</evidence>
<dbReference type="Proteomes" id="UP000321085">
    <property type="component" value="Unassembled WGS sequence"/>
</dbReference>